<sequence length="62" mass="6807">MRMLRRGSCHPLYLPYTQILSSQDLLVSGEHILGRNGLLMLSHCQLGLAPAPDNGPHLSLTL</sequence>
<keyword evidence="2" id="KW-1185">Reference proteome</keyword>
<dbReference type="EMBL" id="JASSZA010000009">
    <property type="protein sequence ID" value="KAK2102242.1"/>
    <property type="molecule type" value="Genomic_DNA"/>
</dbReference>
<evidence type="ECO:0000313" key="2">
    <source>
        <dbReference type="Proteomes" id="UP001266305"/>
    </source>
</evidence>
<dbReference type="Proteomes" id="UP001266305">
    <property type="component" value="Unassembled WGS sequence"/>
</dbReference>
<organism evidence="1 2">
    <name type="scientific">Saguinus oedipus</name>
    <name type="common">Cotton-top tamarin</name>
    <name type="synonym">Oedipomidas oedipus</name>
    <dbReference type="NCBI Taxonomy" id="9490"/>
    <lineage>
        <taxon>Eukaryota</taxon>
        <taxon>Metazoa</taxon>
        <taxon>Chordata</taxon>
        <taxon>Craniata</taxon>
        <taxon>Vertebrata</taxon>
        <taxon>Euteleostomi</taxon>
        <taxon>Mammalia</taxon>
        <taxon>Eutheria</taxon>
        <taxon>Euarchontoglires</taxon>
        <taxon>Primates</taxon>
        <taxon>Haplorrhini</taxon>
        <taxon>Platyrrhini</taxon>
        <taxon>Cebidae</taxon>
        <taxon>Callitrichinae</taxon>
        <taxon>Saguinus</taxon>
    </lineage>
</organism>
<gene>
    <name evidence="1" type="ORF">P7K49_019909</name>
</gene>
<protein>
    <submittedName>
        <fullName evidence="1">Uncharacterized protein</fullName>
    </submittedName>
</protein>
<evidence type="ECO:0000313" key="1">
    <source>
        <dbReference type="EMBL" id="KAK2102242.1"/>
    </source>
</evidence>
<name>A0ABQ9UYQ8_SAGOE</name>
<reference evidence="1 2" key="1">
    <citation type="submission" date="2023-05" db="EMBL/GenBank/DDBJ databases">
        <title>B98-5 Cell Line De Novo Hybrid Assembly: An Optical Mapping Approach.</title>
        <authorList>
            <person name="Kananen K."/>
            <person name="Auerbach J.A."/>
            <person name="Kautto E."/>
            <person name="Blachly J.S."/>
        </authorList>
    </citation>
    <scope>NUCLEOTIDE SEQUENCE [LARGE SCALE GENOMIC DNA]</scope>
    <source>
        <strain evidence="1">B95-8</strain>
        <tissue evidence="1">Cell line</tissue>
    </source>
</reference>
<proteinExistence type="predicted"/>
<comment type="caution">
    <text evidence="1">The sequence shown here is derived from an EMBL/GenBank/DDBJ whole genome shotgun (WGS) entry which is preliminary data.</text>
</comment>
<accession>A0ABQ9UYQ8</accession>